<dbReference type="RefSeq" id="YP_009498809.1">
    <property type="nucleotide sequence ID" value="NC_038073.1"/>
</dbReference>
<reference evidence="2" key="1">
    <citation type="submission" date="2017-12" db="EMBL/GenBank/DDBJ databases">
        <title>A whole chloroplast genome phylogeny of diploid species of Isoetes (Isoetaceae, Lycopodiophyta) in the southeastern United States.</title>
        <authorList>
            <person name="Schafran P.W."/>
            <person name="Zimmer E.A."/>
            <person name="Taylor W.C."/>
            <person name="Musselman L.J."/>
        </authorList>
    </citation>
    <scope>NUCLEOTIDE SEQUENCE</scope>
</reference>
<keyword evidence="1" id="KW-0813">Transport</keyword>
<protein>
    <recommendedName>
        <fullName evidence="1">Protein TIC 214</fullName>
    </recommendedName>
    <alternativeName>
        <fullName evidence="1">Translocon at the inner envelope membrane of chloroplasts 214</fullName>
    </alternativeName>
</protein>
<comment type="subcellular location">
    <subcellularLocation>
        <location evidence="1">Plastid</location>
        <location evidence="1">Chloroplast inner membrane</location>
    </subcellularLocation>
</comment>
<feature type="transmembrane region" description="Helical" evidence="1">
    <location>
        <begin position="59"/>
        <end position="80"/>
    </location>
</feature>
<feature type="transmembrane region" description="Helical" evidence="1">
    <location>
        <begin position="221"/>
        <end position="244"/>
    </location>
</feature>
<sequence length="1524" mass="180526">MSKKNFSLFLLRIEILPWINVSSPLILFGLYYGFVATLPIGLPQILLVRTFLLGKDSNARLAIGTSIAGQLVIILSVYYLHLYVMLVKPHAITLLVLPYMLFYWHRLLCHRLQKEKRPIIHYHFRFAKIVQKSDDTQFVYEGRTLTFLDIIILSLFNPVLLPSPVLARLAKLFTFRYSNKFLFVISSLYGWWLGGSIFPGILAKFISVLKPDSDTDNRLSYLVRILFARTSRIIYIALCLLYLGRAPVPFFDDRIYSNFVFEKKEAKKLSWLKKWPTILFDYRKWVRPFRYVEEDLFYFKAMTPIKTEMSQYFFDTCVSDGRQRISFTSSPSLSIFERNFKEYFNLSDIPSSFEDLCQKEWIDTEKRGKDYLNNELTNRIRALDKGSSIEKVIEKKNKLCDHGNDIFLKGFDPLLNRQLREGVAIPKSPCILTDDYSLWWKLQYAWQTDDLSSGNFTGVKENLSFPLIAEILQIFKEPQLREIKKEKPLFLKLINNAFDLMNVFSGIRSLRIKNIDFIRKKNKKFRFVKTFATQPDFRRNLILGSIRARRRKALLEESLQLKLNSPFFLRILKKTTFSSPDIIGVNVKPTFAHPEKKMKGLISFLSKKAFAVKVVTKANRLATANDFDFPLAHWARGLFLISQLYFRKYIVLPILIIFKTISYLLLFQTQEWTEDWNDWNKEFFIGCTYDGTEVSVDKLPFSWHRDGLQIKIINPSHLKWRDPGFETNSYSLAKNQIAKNKKIDYGFLTALGFQTYLPFGSRKKNPSFFKPLIGGLKKRWKINILLEKITEIFNNFFPLKKESNIYKKDITILDTQPNKTTTNNISSLEPDNEHRTNFGTSSKIIDELPIGITTKCNENFSPAIPDQSGYKARTNIEELRDFIAPESNQIAGITGQTTHSDELEININSKEKNGVYPGNEKELRSRKISIQNHQIIVNFHRRSMELIEQWIYLIKILLKKMNRNFVVLLHLIWFKIQLRMGLTRDLSTIYKKIIFFISWSKTKYNKFFNKDLIISSKEMEYFKVHPSQNTGLISQAYVFHKIWQMRTMNKSYPVESLRHRISNLFIEKNIEAFSNEEGILGYRKPRDLEEKDWKKWLQCFHRCNVPLRIWRKIAPRRWRDKVTEHWQIENSFSDNFDRYKSLRSYKKRIYSKLIADLKETGKLNERYKYNVLSYSYLASIKDSDIERFSIWQDEKKEIVFNDRIQKIRKYKLVNDRKNSEYKKIDRKKNIHLNSNLYSWLYPEILKKFNIIEMYEFLTTCDFSFIHEPKRSLLRKDKDDYAKKRSLERRESHKYIERWNLKSEQIAEKAEIVGNTTNLLNIIKFGVNSAERVSFRSLYEKILKNIVLFYNYTCMDGTNKIFKDLGHRLPEVLYDEILMYKMISIILNFKSRFRRISDFIHESILRVKVIENKEKIIISDSFNLEDILPSKRRIQLGIWNSLYLKENGNQGAEFNSCSGENRRNYEEPIKEDQKFNANETQMIKRSLWSSYRLEDLGCMNRFRFNTNDGSRFAMSRICMYPSKNG</sequence>
<feature type="transmembrane region" description="Helical" evidence="1">
    <location>
        <begin position="181"/>
        <end position="201"/>
    </location>
</feature>
<keyword evidence="1" id="KW-0653">Protein transport</keyword>
<dbReference type="GeneID" id="37501674"/>
<proteinExistence type="inferred from homology"/>
<name>A0A2U8KJE2_9TRAC</name>
<keyword evidence="1" id="KW-1001">Plastid inner membrane</keyword>
<comment type="function">
    <text evidence="1">Involved in protein precursor import into chloroplasts. May be part of an intermediate translocation complex acting as a protein-conducting channel at the inner envelope.</text>
</comment>
<comment type="subunit">
    <text evidence="1">Part of the Tic complex.</text>
</comment>
<keyword evidence="1 2" id="KW-0934">Plastid</keyword>
<evidence type="ECO:0000313" key="2">
    <source>
        <dbReference type="EMBL" id="AWK92187.1"/>
    </source>
</evidence>
<dbReference type="GO" id="GO:0009706">
    <property type="term" value="C:chloroplast inner membrane"/>
    <property type="evidence" value="ECO:0007669"/>
    <property type="project" value="UniProtKB-SubCell"/>
</dbReference>
<keyword evidence="1" id="KW-0812">Transmembrane</keyword>
<evidence type="ECO:0000256" key="1">
    <source>
        <dbReference type="RuleBase" id="RU364085"/>
    </source>
</evidence>
<dbReference type="InterPro" id="IPR008896">
    <property type="entry name" value="TIC214"/>
</dbReference>
<dbReference type="GO" id="GO:0015031">
    <property type="term" value="P:protein transport"/>
    <property type="evidence" value="ECO:0007669"/>
    <property type="project" value="UniProtKB-KW"/>
</dbReference>
<geneLocation type="chloroplast" evidence="2"/>
<feature type="transmembrane region" description="Helical" evidence="1">
    <location>
        <begin position="25"/>
        <end position="47"/>
    </location>
</feature>
<dbReference type="PANTHER" id="PTHR33163">
    <property type="entry name" value="PROTEIN TIC 214-RELATED"/>
    <property type="match status" value="1"/>
</dbReference>
<organism evidence="2">
    <name type="scientific">Isoetes nuttallii</name>
    <dbReference type="NCBI Taxonomy" id="358751"/>
    <lineage>
        <taxon>Eukaryota</taxon>
        <taxon>Viridiplantae</taxon>
        <taxon>Streptophyta</taxon>
        <taxon>Embryophyta</taxon>
        <taxon>Tracheophyta</taxon>
        <taxon>Lycopodiopsida</taxon>
        <taxon>Isoetales</taxon>
        <taxon>Isoetaceae</taxon>
        <taxon>Isoetes</taxon>
    </lineage>
</organism>
<dbReference type="Pfam" id="PF05758">
    <property type="entry name" value="Ycf1"/>
    <property type="match status" value="3"/>
</dbReference>
<dbReference type="PANTHER" id="PTHR33163:SF40">
    <property type="entry name" value="PROTEIN TIC 214"/>
    <property type="match status" value="1"/>
</dbReference>
<keyword evidence="1 2" id="KW-0150">Chloroplast</keyword>
<gene>
    <name evidence="2" type="primary">ycf1</name>
    <name evidence="1" type="synonym">TIC214</name>
</gene>
<keyword evidence="1" id="KW-0472">Membrane</keyword>
<feature type="transmembrane region" description="Helical" evidence="1">
    <location>
        <begin position="86"/>
        <end position="104"/>
    </location>
</feature>
<keyword evidence="1" id="KW-1133">Transmembrane helix</keyword>
<accession>A0A2U8KJE2</accession>
<dbReference type="EMBL" id="MG668899">
    <property type="protein sequence ID" value="AWK92187.1"/>
    <property type="molecule type" value="Genomic_DNA"/>
</dbReference>
<comment type="similarity">
    <text evidence="1">Belongs to the TIC214 family.</text>
</comment>